<gene>
    <name evidence="10" type="ORF">ACFQ4B_21195</name>
</gene>
<dbReference type="InterPro" id="IPR013780">
    <property type="entry name" value="Glyco_hydro_b"/>
</dbReference>
<keyword evidence="8" id="KW-0326">Glycosidase</keyword>
<keyword evidence="11" id="KW-1185">Reference proteome</keyword>
<organism evidence="10 11">
    <name type="scientific">Paenibacillus vulneris</name>
    <dbReference type="NCBI Taxonomy" id="1133364"/>
    <lineage>
        <taxon>Bacteria</taxon>
        <taxon>Bacillati</taxon>
        <taxon>Bacillota</taxon>
        <taxon>Bacilli</taxon>
        <taxon>Bacillales</taxon>
        <taxon>Paenibacillaceae</taxon>
        <taxon>Paenibacillus</taxon>
    </lineage>
</organism>
<evidence type="ECO:0000256" key="3">
    <source>
        <dbReference type="ARBA" id="ARBA00007186"/>
    </source>
</evidence>
<protein>
    <recommendedName>
        <fullName evidence="5">non-reducing end alpha-L-arabinofuranosidase</fullName>
        <ecNumber evidence="5">3.2.1.55</ecNumber>
    </recommendedName>
</protein>
<proteinExistence type="inferred from homology"/>
<evidence type="ECO:0000256" key="6">
    <source>
        <dbReference type="ARBA" id="ARBA00022801"/>
    </source>
</evidence>
<comment type="catalytic activity">
    <reaction evidence="1">
        <text>Hydrolysis of terminal non-reducing alpha-L-arabinofuranoside residues in alpha-L-arabinosides.</text>
        <dbReference type="EC" id="3.2.1.55"/>
    </reaction>
</comment>
<dbReference type="PANTHER" id="PTHR43576">
    <property type="entry name" value="ALPHA-L-ARABINOFURANOSIDASE C-RELATED"/>
    <property type="match status" value="1"/>
</dbReference>
<sequence length="495" mass="56432">MKTQMVLNTDFTRGTISKHIYGHFAEHLGRCIYEGIWVGEDSPIPNTEGYRNDVLEALKQIRIPVLRWPGGCFADEYHWKDGVGPRENRKRMVNTHWGGVVENNHFGTHEFLRLCELLDCEPYICGNVGSGTVQEMQEWVEYMTFDGESPMADWRRKNGRDKPWKVKYFGVGNENWGCGGNMRPEYYADLYRQFQTYVRNFGENKVYKIAGGANDFNYNWTEILMREAGRHMHGLSLHYYTVPGVWEQKGSATDFETDEWFTTMRKALVMDELVTKHSTIMDKYDPEKRVGLVVDEWGTWFDPEPGTNPGFLYQQNTLRDALVAGVTLNIFNNHCDRVHMANIAQTVNVLQAMLLTEGGSMIKTPSYHVFELYKEHQGAELLELHIQEQTSYSFDGVSLPQVSTSASKGTDGRTRITLCNIHPEQEAQVELELRGLKGTQGKVSGRIVTAEKMQAHNTFAEPDCVRAADFSDAKLSDGMLHTVLPPMSVVLLTLE</sequence>
<comment type="similarity">
    <text evidence="3">Belongs to the glycosyl hydrolase 51 family.</text>
</comment>
<evidence type="ECO:0000256" key="2">
    <source>
        <dbReference type="ARBA" id="ARBA00004881"/>
    </source>
</evidence>
<keyword evidence="6" id="KW-0378">Hydrolase</keyword>
<evidence type="ECO:0000256" key="5">
    <source>
        <dbReference type="ARBA" id="ARBA00012670"/>
    </source>
</evidence>
<dbReference type="Gene3D" id="2.60.40.1180">
    <property type="entry name" value="Golgi alpha-mannosidase II"/>
    <property type="match status" value="1"/>
</dbReference>
<comment type="caution">
    <text evidence="10">The sequence shown here is derived from an EMBL/GenBank/DDBJ whole genome shotgun (WGS) entry which is preliminary data.</text>
</comment>
<dbReference type="InterPro" id="IPR010720">
    <property type="entry name" value="Alpha-L-AF_C"/>
</dbReference>
<feature type="domain" description="Alpha-L-arabinofuranosidase C-terminal" evidence="9">
    <location>
        <begin position="295"/>
        <end position="488"/>
    </location>
</feature>
<dbReference type="EC" id="3.2.1.55" evidence="5"/>
<dbReference type="InterPro" id="IPR017853">
    <property type="entry name" value="GH"/>
</dbReference>
<dbReference type="RefSeq" id="WP_345588328.1">
    <property type="nucleotide sequence ID" value="NZ_BAABJG010000015.1"/>
</dbReference>
<reference evidence="11" key="1">
    <citation type="journal article" date="2019" name="Int. J. Syst. Evol. Microbiol.">
        <title>The Global Catalogue of Microorganisms (GCM) 10K type strain sequencing project: providing services to taxonomists for standard genome sequencing and annotation.</title>
        <authorList>
            <consortium name="The Broad Institute Genomics Platform"/>
            <consortium name="The Broad Institute Genome Sequencing Center for Infectious Disease"/>
            <person name="Wu L."/>
            <person name="Ma J."/>
        </authorList>
    </citation>
    <scope>NUCLEOTIDE SEQUENCE [LARGE SCALE GENOMIC DNA]</scope>
    <source>
        <strain evidence="11">CCUG 53270</strain>
    </source>
</reference>
<dbReference type="EMBL" id="JBHTLU010000031">
    <property type="protein sequence ID" value="MFD1222638.1"/>
    <property type="molecule type" value="Genomic_DNA"/>
</dbReference>
<evidence type="ECO:0000313" key="10">
    <source>
        <dbReference type="EMBL" id="MFD1222638.1"/>
    </source>
</evidence>
<comment type="pathway">
    <text evidence="2">Glycan metabolism.</text>
</comment>
<dbReference type="SUPFAM" id="SSF51011">
    <property type="entry name" value="Glycosyl hydrolase domain"/>
    <property type="match status" value="1"/>
</dbReference>
<accession>A0ABW3UNX0</accession>
<evidence type="ECO:0000313" key="11">
    <source>
        <dbReference type="Proteomes" id="UP001597180"/>
    </source>
</evidence>
<evidence type="ECO:0000256" key="1">
    <source>
        <dbReference type="ARBA" id="ARBA00001462"/>
    </source>
</evidence>
<dbReference type="SMART" id="SM00813">
    <property type="entry name" value="Alpha-L-AF_C"/>
    <property type="match status" value="1"/>
</dbReference>
<dbReference type="SUPFAM" id="SSF51445">
    <property type="entry name" value="(Trans)glycosidases"/>
    <property type="match status" value="1"/>
</dbReference>
<comment type="subunit">
    <text evidence="4">Homohexamer; trimer of dimers.</text>
</comment>
<evidence type="ECO:0000256" key="7">
    <source>
        <dbReference type="ARBA" id="ARBA00023277"/>
    </source>
</evidence>
<evidence type="ECO:0000259" key="9">
    <source>
        <dbReference type="SMART" id="SM00813"/>
    </source>
</evidence>
<name>A0ABW3UNX0_9BACL</name>
<dbReference type="Proteomes" id="UP001597180">
    <property type="component" value="Unassembled WGS sequence"/>
</dbReference>
<dbReference type="Pfam" id="PF22848">
    <property type="entry name" value="ASD1_dom"/>
    <property type="match status" value="1"/>
</dbReference>
<dbReference type="Pfam" id="PF06964">
    <property type="entry name" value="Alpha-L-AF_C"/>
    <property type="match status" value="1"/>
</dbReference>
<dbReference type="PANTHER" id="PTHR43576:SF2">
    <property type="entry name" value="INTRACELLULAR EXO-ALPHA-L-ARABINOFURANOSIDASE 2"/>
    <property type="match status" value="1"/>
</dbReference>
<dbReference type="InterPro" id="IPR055235">
    <property type="entry name" value="ASD1_cat"/>
</dbReference>
<dbReference type="Gene3D" id="3.20.20.80">
    <property type="entry name" value="Glycosidases"/>
    <property type="match status" value="1"/>
</dbReference>
<evidence type="ECO:0000256" key="8">
    <source>
        <dbReference type="ARBA" id="ARBA00023295"/>
    </source>
</evidence>
<keyword evidence="7" id="KW-0119">Carbohydrate metabolism</keyword>
<evidence type="ECO:0000256" key="4">
    <source>
        <dbReference type="ARBA" id="ARBA00011165"/>
    </source>
</evidence>